<dbReference type="Proteomes" id="UP000216246">
    <property type="component" value="Chromosome"/>
</dbReference>
<evidence type="ECO:0000313" key="6">
    <source>
        <dbReference type="Proteomes" id="UP000216246"/>
    </source>
</evidence>
<proteinExistence type="inferred from homology"/>
<dbReference type="InterPro" id="IPR011010">
    <property type="entry name" value="DNA_brk_join_enz"/>
</dbReference>
<accession>A0AAC9VRQ4</accession>
<dbReference type="PANTHER" id="PTHR30349">
    <property type="entry name" value="PHAGE INTEGRASE-RELATED"/>
    <property type="match status" value="1"/>
</dbReference>
<dbReference type="GO" id="GO:0006310">
    <property type="term" value="P:DNA recombination"/>
    <property type="evidence" value="ECO:0007669"/>
    <property type="project" value="UniProtKB-KW"/>
</dbReference>
<dbReference type="SUPFAM" id="SSF56349">
    <property type="entry name" value="DNA breaking-rejoining enzymes"/>
    <property type="match status" value="1"/>
</dbReference>
<keyword evidence="3" id="KW-0233">DNA recombination</keyword>
<dbReference type="AlphaFoldDB" id="A0AAC9VRQ4"/>
<dbReference type="PANTHER" id="PTHR30349:SF41">
    <property type="entry name" value="INTEGRASE_RECOMBINASE PROTEIN MJ0367-RELATED"/>
    <property type="match status" value="1"/>
</dbReference>
<keyword evidence="2" id="KW-0238">DNA-binding</keyword>
<evidence type="ECO:0000256" key="3">
    <source>
        <dbReference type="ARBA" id="ARBA00023172"/>
    </source>
</evidence>
<organism evidence="5 6">
    <name type="scientific">Mycobacterium marseillense</name>
    <dbReference type="NCBI Taxonomy" id="701042"/>
    <lineage>
        <taxon>Bacteria</taxon>
        <taxon>Bacillati</taxon>
        <taxon>Actinomycetota</taxon>
        <taxon>Actinomycetes</taxon>
        <taxon>Mycobacteriales</taxon>
        <taxon>Mycobacteriaceae</taxon>
        <taxon>Mycobacterium</taxon>
        <taxon>Mycobacterium avium complex (MAC)</taxon>
    </lineage>
</organism>
<protein>
    <recommendedName>
        <fullName evidence="4">Tyr recombinase domain-containing protein</fullName>
    </recommendedName>
</protein>
<evidence type="ECO:0000259" key="4">
    <source>
        <dbReference type="PROSITE" id="PS51898"/>
    </source>
</evidence>
<reference evidence="5 6" key="1">
    <citation type="submission" date="2017-08" db="EMBL/GenBank/DDBJ databases">
        <title>Phylogentic analysis of Mycobacterium avium complex whole genomes.</title>
        <authorList>
            <person name="Caverly L.J."/>
            <person name="Spilker T."/>
            <person name="LiPuma J."/>
        </authorList>
    </citation>
    <scope>NUCLEOTIDE SEQUENCE [LARGE SCALE GENOMIC DNA]</scope>
    <source>
        <strain evidence="5 6">FLAC0026</strain>
    </source>
</reference>
<dbReference type="EMBL" id="CP023147">
    <property type="protein sequence ID" value="ASW89043.1"/>
    <property type="molecule type" value="Genomic_DNA"/>
</dbReference>
<dbReference type="Pfam" id="PF00589">
    <property type="entry name" value="Phage_integrase"/>
    <property type="match status" value="1"/>
</dbReference>
<dbReference type="InterPro" id="IPR050090">
    <property type="entry name" value="Tyrosine_recombinase_XerCD"/>
</dbReference>
<evidence type="ECO:0000313" key="5">
    <source>
        <dbReference type="EMBL" id="ASW89043.1"/>
    </source>
</evidence>
<feature type="domain" description="Tyr recombinase" evidence="4">
    <location>
        <begin position="340"/>
        <end position="538"/>
    </location>
</feature>
<sequence>MSPAVTPLKRKSSTEQEYRSWLTKLVPKKFLRDHVGPDPHGRYSLPPCRVAQCPRISHSSSVDLCRVHGAALADSSDDLDTFLRSTAGEKYRVGSNRYGAGLSVLGIFDLGSIENATVRVELAYGLSQRGNPDNGYGPAIPGAFNKLVAALNTVGTTTLLDLSGEQLGRIEPLCGGRWVSARALITQTVTAIRIARGDNDVRIRLGVRRGGSSRFSRHQDVNQPWLRDLVARWVQFRLNTEAASAQHIGQQEAMLVHFAAWCSNKDVSSPNDFTRALLVDWLGYVRTLIKPSGKPVGAGHRAKFITTLEQFIEVIRVEFGQRVPDNARYLKGERPTRPAPQPRFLEPHVIETLRQPQNLQLIIEPARRLAITIMMHVGIRAGHTCALPFDCLRDLNSADSNDKWALNFIDTKSQRNMMLPLAPEIADLIRDFQAQQITCLGHAPELLFYNANAPKTKQLAPEQLNVALSRWVAELNLREADGSLVNVTPHRFRHTFATEMLEKGVPIDVVSELLGHRTLTSTQIYATVTNKRLREEWEKSQVVNVRGDAIAMPAGAEADAEWLLHRIGRAIQPLPNGYCGLPIQQTCPHANACLDDCDHFMTTKDFLPVLVEQRDTHARFVSKAEREGHLRIAEINRRPMNNLNRIIRAVESASDVNS</sequence>
<evidence type="ECO:0000256" key="2">
    <source>
        <dbReference type="ARBA" id="ARBA00023125"/>
    </source>
</evidence>
<dbReference type="InterPro" id="IPR002104">
    <property type="entry name" value="Integrase_catalytic"/>
</dbReference>
<evidence type="ECO:0000256" key="1">
    <source>
        <dbReference type="ARBA" id="ARBA00008857"/>
    </source>
</evidence>
<dbReference type="Gene3D" id="1.10.443.10">
    <property type="entry name" value="Intergrase catalytic core"/>
    <property type="match status" value="1"/>
</dbReference>
<gene>
    <name evidence="5" type="ORF">CKJ54_03350</name>
</gene>
<dbReference type="PROSITE" id="PS51898">
    <property type="entry name" value="TYR_RECOMBINASE"/>
    <property type="match status" value="1"/>
</dbReference>
<dbReference type="CDD" id="cd00397">
    <property type="entry name" value="DNA_BRE_C"/>
    <property type="match status" value="1"/>
</dbReference>
<dbReference type="GO" id="GO:0003677">
    <property type="term" value="F:DNA binding"/>
    <property type="evidence" value="ECO:0007669"/>
    <property type="project" value="UniProtKB-KW"/>
</dbReference>
<dbReference type="KEGG" id="mmal:CKJ54_03350"/>
<comment type="similarity">
    <text evidence="1">Belongs to the 'phage' integrase family.</text>
</comment>
<name>A0AAC9VRQ4_9MYCO</name>
<dbReference type="GO" id="GO:0015074">
    <property type="term" value="P:DNA integration"/>
    <property type="evidence" value="ECO:0007669"/>
    <property type="project" value="InterPro"/>
</dbReference>
<dbReference type="InterPro" id="IPR013762">
    <property type="entry name" value="Integrase-like_cat_sf"/>
</dbReference>